<dbReference type="OrthoDB" id="2219495at2759"/>
<accession>A0A2A2JM98</accession>
<sequence length="161" mass="17396">MEMGNDGGIGAPEYRLQFSRGNFRIGLDSALQFVVFDRGWSFIALIFLEARISCCEAIESAVDCPTGSSALTKCIVDVSGRSARVIVLAPPLRKIDRTNAEKLPPGSRAASTLPFVRRSHGVHPAPPSAERMPCEWQCASRPASERLPGGSFSAFVRSILC</sequence>
<comment type="caution">
    <text evidence="1">The sequence shown here is derived from an EMBL/GenBank/DDBJ whole genome shotgun (WGS) entry which is preliminary data.</text>
</comment>
<gene>
    <name evidence="1" type="ORF">WR25_23410</name>
</gene>
<dbReference type="Proteomes" id="UP000218231">
    <property type="component" value="Unassembled WGS sequence"/>
</dbReference>
<evidence type="ECO:0000313" key="1">
    <source>
        <dbReference type="EMBL" id="PAV62777.1"/>
    </source>
</evidence>
<name>A0A2A2JM98_9BILA</name>
<dbReference type="EMBL" id="LIAE01010346">
    <property type="protein sequence ID" value="PAV62777.1"/>
    <property type="molecule type" value="Genomic_DNA"/>
</dbReference>
<organism evidence="1 2">
    <name type="scientific">Diploscapter pachys</name>
    <dbReference type="NCBI Taxonomy" id="2018661"/>
    <lineage>
        <taxon>Eukaryota</taxon>
        <taxon>Metazoa</taxon>
        <taxon>Ecdysozoa</taxon>
        <taxon>Nematoda</taxon>
        <taxon>Chromadorea</taxon>
        <taxon>Rhabditida</taxon>
        <taxon>Rhabditina</taxon>
        <taxon>Rhabditomorpha</taxon>
        <taxon>Rhabditoidea</taxon>
        <taxon>Rhabditidae</taxon>
        <taxon>Diploscapter</taxon>
    </lineage>
</organism>
<keyword evidence="2" id="KW-1185">Reference proteome</keyword>
<dbReference type="AlphaFoldDB" id="A0A2A2JM98"/>
<protein>
    <submittedName>
        <fullName evidence="1">Uncharacterized protein</fullName>
    </submittedName>
</protein>
<reference evidence="1 2" key="1">
    <citation type="journal article" date="2017" name="Curr. Biol.">
        <title>Genome architecture and evolution of a unichromosomal asexual nematode.</title>
        <authorList>
            <person name="Fradin H."/>
            <person name="Zegar C."/>
            <person name="Gutwein M."/>
            <person name="Lucas J."/>
            <person name="Kovtun M."/>
            <person name="Corcoran D."/>
            <person name="Baugh L.R."/>
            <person name="Kiontke K."/>
            <person name="Gunsalus K."/>
            <person name="Fitch D.H."/>
            <person name="Piano F."/>
        </authorList>
    </citation>
    <scope>NUCLEOTIDE SEQUENCE [LARGE SCALE GENOMIC DNA]</scope>
    <source>
        <strain evidence="1">PF1309</strain>
    </source>
</reference>
<evidence type="ECO:0000313" key="2">
    <source>
        <dbReference type="Proteomes" id="UP000218231"/>
    </source>
</evidence>
<proteinExistence type="predicted"/>